<organism evidence="5 6">
    <name type="scientific">Extensimonas vulgaris</name>
    <dbReference type="NCBI Taxonomy" id="1031594"/>
    <lineage>
        <taxon>Bacteria</taxon>
        <taxon>Pseudomonadati</taxon>
        <taxon>Pseudomonadota</taxon>
        <taxon>Betaproteobacteria</taxon>
        <taxon>Burkholderiales</taxon>
        <taxon>Comamonadaceae</taxon>
        <taxon>Extensimonas</taxon>
    </lineage>
</organism>
<dbReference type="AlphaFoldDB" id="A0A369AMK5"/>
<dbReference type="SMART" id="SM00248">
    <property type="entry name" value="ANK"/>
    <property type="match status" value="4"/>
</dbReference>
<dbReference type="OrthoDB" id="198309at2"/>
<dbReference type="PROSITE" id="PS50088">
    <property type="entry name" value="ANK_REPEAT"/>
    <property type="match status" value="3"/>
</dbReference>
<name>A0A369AMK5_9BURK</name>
<dbReference type="PRINTS" id="PR01415">
    <property type="entry name" value="ANKYRIN"/>
</dbReference>
<evidence type="ECO:0000256" key="2">
    <source>
        <dbReference type="ARBA" id="ARBA00023043"/>
    </source>
</evidence>
<evidence type="ECO:0000313" key="6">
    <source>
        <dbReference type="Proteomes" id="UP000252174"/>
    </source>
</evidence>
<feature type="repeat" description="ANK" evidence="3">
    <location>
        <begin position="99"/>
        <end position="127"/>
    </location>
</feature>
<gene>
    <name evidence="5" type="ORF">DFR45_103280</name>
</gene>
<feature type="repeat" description="ANK" evidence="3">
    <location>
        <begin position="129"/>
        <end position="164"/>
    </location>
</feature>
<dbReference type="PANTHER" id="PTHR24126">
    <property type="entry name" value="ANKYRIN REPEAT, PH AND SEC7 DOMAIN CONTAINING PROTEIN SECG-RELATED"/>
    <property type="match status" value="1"/>
</dbReference>
<dbReference type="PANTHER" id="PTHR24126:SF14">
    <property type="entry name" value="ANK_REP_REGION DOMAIN-CONTAINING PROTEIN"/>
    <property type="match status" value="1"/>
</dbReference>
<feature type="chain" id="PRO_5016992290" evidence="4">
    <location>
        <begin position="32"/>
        <end position="230"/>
    </location>
</feature>
<dbReference type="InterPro" id="IPR036770">
    <property type="entry name" value="Ankyrin_rpt-contain_sf"/>
</dbReference>
<evidence type="ECO:0000256" key="1">
    <source>
        <dbReference type="ARBA" id="ARBA00022737"/>
    </source>
</evidence>
<dbReference type="RefSeq" id="WP_114482974.1">
    <property type="nucleotide sequence ID" value="NZ_QPJU01000003.1"/>
</dbReference>
<keyword evidence="1" id="KW-0677">Repeat</keyword>
<sequence>MGTRFQAFFSHLRFLALPFALLFLQHPGAQAGSYDDFFTAIIRDNPGTITDLLRRGFDPNTPNERGDKGLLLALQLESDRVFFALLQSPQVDVNAHNARGETPLMLAAIKGNLPAVQALLARGADVNQPGWAPLHYAASGDTPQHAQIVKLLLEHSAYIDAASPNGSTPLMLAARYGSETIVQLLLQEGADPTLKNQLGLTARDFALGAEREHTAALIDTAVRGRGQPKN</sequence>
<dbReference type="Gene3D" id="1.25.40.20">
    <property type="entry name" value="Ankyrin repeat-containing domain"/>
    <property type="match status" value="1"/>
</dbReference>
<evidence type="ECO:0000256" key="4">
    <source>
        <dbReference type="SAM" id="SignalP"/>
    </source>
</evidence>
<keyword evidence="4" id="KW-0732">Signal</keyword>
<dbReference type="EMBL" id="QPJU01000003">
    <property type="protein sequence ID" value="RCX10293.1"/>
    <property type="molecule type" value="Genomic_DNA"/>
</dbReference>
<reference evidence="5 6" key="1">
    <citation type="submission" date="2018-07" db="EMBL/GenBank/DDBJ databases">
        <title>Genomic Encyclopedia of Type Strains, Phase IV (KMG-IV): sequencing the most valuable type-strain genomes for metagenomic binning, comparative biology and taxonomic classification.</title>
        <authorList>
            <person name="Goeker M."/>
        </authorList>
    </citation>
    <scope>NUCLEOTIDE SEQUENCE [LARGE SCALE GENOMIC DNA]</scope>
    <source>
        <strain evidence="5 6">DSM 100911</strain>
    </source>
</reference>
<evidence type="ECO:0000256" key="3">
    <source>
        <dbReference type="PROSITE-ProRule" id="PRU00023"/>
    </source>
</evidence>
<keyword evidence="2 3" id="KW-0040">ANK repeat</keyword>
<dbReference type="Pfam" id="PF12796">
    <property type="entry name" value="Ank_2"/>
    <property type="match status" value="1"/>
</dbReference>
<feature type="signal peptide" evidence="4">
    <location>
        <begin position="1"/>
        <end position="31"/>
    </location>
</feature>
<dbReference type="InterPro" id="IPR002110">
    <property type="entry name" value="Ankyrin_rpt"/>
</dbReference>
<proteinExistence type="predicted"/>
<feature type="repeat" description="ANK" evidence="3">
    <location>
        <begin position="165"/>
        <end position="197"/>
    </location>
</feature>
<accession>A0A369AMK5</accession>
<comment type="caution">
    <text evidence="5">The sequence shown here is derived from an EMBL/GenBank/DDBJ whole genome shotgun (WGS) entry which is preliminary data.</text>
</comment>
<protein>
    <submittedName>
        <fullName evidence="5">Uncharacterized protein</fullName>
    </submittedName>
</protein>
<dbReference type="PROSITE" id="PS50297">
    <property type="entry name" value="ANK_REP_REGION"/>
    <property type="match status" value="3"/>
</dbReference>
<dbReference type="SUPFAM" id="SSF48403">
    <property type="entry name" value="Ankyrin repeat"/>
    <property type="match status" value="1"/>
</dbReference>
<dbReference type="Proteomes" id="UP000252174">
    <property type="component" value="Unassembled WGS sequence"/>
</dbReference>
<keyword evidence="6" id="KW-1185">Reference proteome</keyword>
<evidence type="ECO:0000313" key="5">
    <source>
        <dbReference type="EMBL" id="RCX10293.1"/>
    </source>
</evidence>